<evidence type="ECO:0000256" key="4">
    <source>
        <dbReference type="ARBA" id="ARBA00022989"/>
    </source>
</evidence>
<dbReference type="PANTHER" id="PTHR39087:SF2">
    <property type="entry name" value="UPF0104 MEMBRANE PROTEIN MJ1595"/>
    <property type="match status" value="1"/>
</dbReference>
<feature type="transmembrane region" description="Helical" evidence="6">
    <location>
        <begin position="83"/>
        <end position="111"/>
    </location>
</feature>
<dbReference type="EMBL" id="CP003653">
    <property type="protein sequence ID" value="AFZ34986.1"/>
    <property type="molecule type" value="Genomic_DNA"/>
</dbReference>
<feature type="transmembrane region" description="Helical" evidence="6">
    <location>
        <begin position="231"/>
        <end position="255"/>
    </location>
</feature>
<dbReference type="eggNOG" id="COG0392">
    <property type="taxonomic scope" value="Bacteria"/>
</dbReference>
<evidence type="ECO:0000256" key="2">
    <source>
        <dbReference type="ARBA" id="ARBA00022475"/>
    </source>
</evidence>
<dbReference type="GO" id="GO:0005886">
    <property type="term" value="C:plasma membrane"/>
    <property type="evidence" value="ECO:0007669"/>
    <property type="project" value="UniProtKB-SubCell"/>
</dbReference>
<comment type="subcellular location">
    <subcellularLocation>
        <location evidence="1">Cell membrane</location>
        <topology evidence="1">Multi-pass membrane protein</topology>
    </subcellularLocation>
</comment>
<keyword evidence="3 6" id="KW-0812">Transmembrane</keyword>
<evidence type="ECO:0000256" key="5">
    <source>
        <dbReference type="ARBA" id="ARBA00023136"/>
    </source>
</evidence>
<proteinExistence type="predicted"/>
<name>K9XSE0_STAC7</name>
<dbReference type="InterPro" id="IPR022791">
    <property type="entry name" value="L-PG_synthase/AglD"/>
</dbReference>
<keyword evidence="4 6" id="KW-1133">Transmembrane helix</keyword>
<dbReference type="HOGENOM" id="CLU_823636_0_0_3"/>
<organism evidence="7 8">
    <name type="scientific">Stanieria cyanosphaera (strain ATCC 29371 / PCC 7437)</name>
    <dbReference type="NCBI Taxonomy" id="111780"/>
    <lineage>
        <taxon>Bacteria</taxon>
        <taxon>Bacillati</taxon>
        <taxon>Cyanobacteriota</taxon>
        <taxon>Cyanophyceae</taxon>
        <taxon>Pleurocapsales</taxon>
        <taxon>Dermocarpellaceae</taxon>
        <taxon>Stanieria</taxon>
    </lineage>
</organism>
<keyword evidence="8" id="KW-1185">Reference proteome</keyword>
<feature type="transmembrane region" description="Helical" evidence="6">
    <location>
        <begin position="45"/>
        <end position="63"/>
    </location>
</feature>
<evidence type="ECO:0008006" key="9">
    <source>
        <dbReference type="Google" id="ProtNLM"/>
    </source>
</evidence>
<dbReference type="STRING" id="111780.Sta7437_1419"/>
<dbReference type="RefSeq" id="WP_015192658.1">
    <property type="nucleotide sequence ID" value="NC_019748.1"/>
</dbReference>
<dbReference type="Proteomes" id="UP000010473">
    <property type="component" value="Chromosome"/>
</dbReference>
<feature type="transmembrane region" description="Helical" evidence="6">
    <location>
        <begin position="7"/>
        <end position="25"/>
    </location>
</feature>
<evidence type="ECO:0000256" key="1">
    <source>
        <dbReference type="ARBA" id="ARBA00004651"/>
    </source>
</evidence>
<dbReference type="AlphaFoldDB" id="K9XSE0"/>
<evidence type="ECO:0000256" key="3">
    <source>
        <dbReference type="ARBA" id="ARBA00022692"/>
    </source>
</evidence>
<reference evidence="8" key="1">
    <citation type="journal article" date="2013" name="Proc. Natl. Acad. Sci. U.S.A.">
        <title>Improving the coverage of the cyanobacterial phylum using diversity-driven genome sequencing.</title>
        <authorList>
            <person name="Shih P.M."/>
            <person name="Wu D."/>
            <person name="Latifi A."/>
            <person name="Axen S.D."/>
            <person name="Fewer D.P."/>
            <person name="Talla E."/>
            <person name="Calteau A."/>
            <person name="Cai F."/>
            <person name="Tandeau de Marsac N."/>
            <person name="Rippka R."/>
            <person name="Herdman M."/>
            <person name="Sivonen K."/>
            <person name="Coursin T."/>
            <person name="Laurent T."/>
            <person name="Goodwin L."/>
            <person name="Nolan M."/>
            <person name="Davenport K.W."/>
            <person name="Han C.S."/>
            <person name="Rubin E.M."/>
            <person name="Eisen J.A."/>
            <person name="Woyke T."/>
            <person name="Gugger M."/>
            <person name="Kerfeld C.A."/>
        </authorList>
    </citation>
    <scope>NUCLEOTIDE SEQUENCE [LARGE SCALE GENOMIC DNA]</scope>
    <source>
        <strain evidence="8">ATCC 29371 / PCC 7437</strain>
    </source>
</reference>
<dbReference type="OrthoDB" id="581251at2"/>
<dbReference type="KEGG" id="scs:Sta7437_1419"/>
<evidence type="ECO:0000256" key="6">
    <source>
        <dbReference type="SAM" id="Phobius"/>
    </source>
</evidence>
<feature type="transmembrane region" description="Helical" evidence="6">
    <location>
        <begin position="301"/>
        <end position="320"/>
    </location>
</feature>
<feature type="transmembrane region" description="Helical" evidence="6">
    <location>
        <begin position="131"/>
        <end position="149"/>
    </location>
</feature>
<dbReference type="Pfam" id="PF03706">
    <property type="entry name" value="LPG_synthase_TM"/>
    <property type="match status" value="1"/>
</dbReference>
<feature type="transmembrane region" description="Helical" evidence="6">
    <location>
        <begin position="156"/>
        <end position="176"/>
    </location>
</feature>
<keyword evidence="2" id="KW-1003">Cell membrane</keyword>
<sequence length="337" mass="38649">MISTKNLVYAILSSSLGIFLVWLLIKLTPLEIDQIVNNLQNLNPVYVALVVITTFVHLWFTSYKWQIIAQKLTTNHHTPQKFYLYYIVFANLIAQFVPYQIGLTVVQGLAIKLHKVGTLSQGFFSLLYDQFFNLLIPILLLPPTLLLFLNKVSLSLAIFLSLGILLGTHIIILNWHKPLAILLFKWYKRLKHKAAKKPEIELDLSTEEIPILSTRFTLKVFWISVIRHFNWMLRSFFVVLAGKFAISFWAIAFTINLVQTAMIISITPANLGFMEWSWIGGLELLGVPALVASNFAVVQRILGVFAVIIIALGCWFSFGLDRFYFKKNELSQKNSWR</sequence>
<gene>
    <name evidence="7" type="ordered locus">Sta7437_1419</name>
</gene>
<accession>K9XSE0</accession>
<evidence type="ECO:0000313" key="7">
    <source>
        <dbReference type="EMBL" id="AFZ34986.1"/>
    </source>
</evidence>
<dbReference type="PANTHER" id="PTHR39087">
    <property type="entry name" value="UPF0104 MEMBRANE PROTEIN MJ1595"/>
    <property type="match status" value="1"/>
</dbReference>
<evidence type="ECO:0000313" key="8">
    <source>
        <dbReference type="Proteomes" id="UP000010473"/>
    </source>
</evidence>
<protein>
    <recommendedName>
        <fullName evidence="9">Lysylphosphatidylglycerol synthetase/UPF0104</fullName>
    </recommendedName>
</protein>
<dbReference type="NCBIfam" id="TIGR00374">
    <property type="entry name" value="flippase-like domain"/>
    <property type="match status" value="1"/>
</dbReference>
<keyword evidence="5 6" id="KW-0472">Membrane</keyword>